<reference evidence="1 2" key="1">
    <citation type="submission" date="2015-01" db="EMBL/GenBank/DDBJ databases">
        <title>Evolution of Trichinella species and genotypes.</title>
        <authorList>
            <person name="Korhonen P.K."/>
            <person name="Edoardo P."/>
            <person name="Giuseppe L.R."/>
            <person name="Gasser R.B."/>
        </authorList>
    </citation>
    <scope>NUCLEOTIDE SEQUENCE [LARGE SCALE GENOMIC DNA]</scope>
    <source>
        <strain evidence="1">ISS3</strain>
    </source>
</reference>
<dbReference type="InParanoid" id="A0A0V1AZB2"/>
<dbReference type="AlphaFoldDB" id="A0A0V1AZB2"/>
<proteinExistence type="predicted"/>
<keyword evidence="2" id="KW-1185">Reference proteome</keyword>
<evidence type="ECO:0000313" key="2">
    <source>
        <dbReference type="Proteomes" id="UP000054776"/>
    </source>
</evidence>
<comment type="caution">
    <text evidence="1">The sequence shown here is derived from an EMBL/GenBank/DDBJ whole genome shotgun (WGS) entry which is preliminary data.</text>
</comment>
<dbReference type="EMBL" id="JYDH01000150">
    <property type="protein sequence ID" value="KRY30120.1"/>
    <property type="molecule type" value="Genomic_DNA"/>
</dbReference>
<organism evidence="1 2">
    <name type="scientific">Trichinella spiralis</name>
    <name type="common">Trichina worm</name>
    <dbReference type="NCBI Taxonomy" id="6334"/>
    <lineage>
        <taxon>Eukaryota</taxon>
        <taxon>Metazoa</taxon>
        <taxon>Ecdysozoa</taxon>
        <taxon>Nematoda</taxon>
        <taxon>Enoplea</taxon>
        <taxon>Dorylaimia</taxon>
        <taxon>Trichinellida</taxon>
        <taxon>Trichinellidae</taxon>
        <taxon>Trichinella</taxon>
    </lineage>
</organism>
<name>A0A0V1AZB2_TRISP</name>
<gene>
    <name evidence="1" type="ORF">T01_194</name>
</gene>
<accession>A0A0V1AZB2</accession>
<sequence length="96" mass="11123">MYQHRLHLEETGKALIGSINSRKIFHENCKISWATDLIVFTRLSSKTSQQVWNKLALSLRNCLTEYIEKSPIKVFNSLDGETYSTLHRNYGILGKH</sequence>
<evidence type="ECO:0000313" key="1">
    <source>
        <dbReference type="EMBL" id="KRY30120.1"/>
    </source>
</evidence>
<protein>
    <submittedName>
        <fullName evidence="1">Uncharacterized protein</fullName>
    </submittedName>
</protein>
<dbReference type="Proteomes" id="UP000054776">
    <property type="component" value="Unassembled WGS sequence"/>
</dbReference>